<evidence type="ECO:0000259" key="2">
    <source>
        <dbReference type="Pfam" id="PF20152"/>
    </source>
</evidence>
<gene>
    <name evidence="3" type="ORF">CPB83DRAFT_834451</name>
</gene>
<evidence type="ECO:0000313" key="3">
    <source>
        <dbReference type="EMBL" id="KAF9530154.1"/>
    </source>
</evidence>
<feature type="transmembrane region" description="Helical" evidence="1">
    <location>
        <begin position="77"/>
        <end position="95"/>
    </location>
</feature>
<dbReference type="OrthoDB" id="2562493at2759"/>
<dbReference type="EMBL" id="MU157841">
    <property type="protein sequence ID" value="KAF9530154.1"/>
    <property type="molecule type" value="Genomic_DNA"/>
</dbReference>
<evidence type="ECO:0000313" key="4">
    <source>
        <dbReference type="Proteomes" id="UP000807306"/>
    </source>
</evidence>
<feature type="transmembrane region" description="Helical" evidence="1">
    <location>
        <begin position="12"/>
        <end position="33"/>
    </location>
</feature>
<dbReference type="AlphaFoldDB" id="A0A9P6EK82"/>
<keyword evidence="4" id="KW-1185">Reference proteome</keyword>
<dbReference type="InterPro" id="IPR045339">
    <property type="entry name" value="DUF6534"/>
</dbReference>
<dbReference type="Pfam" id="PF20152">
    <property type="entry name" value="DUF6534"/>
    <property type="match status" value="1"/>
</dbReference>
<keyword evidence="1" id="KW-0472">Membrane</keyword>
<proteinExistence type="predicted"/>
<keyword evidence="1" id="KW-1133">Transmembrane helix</keyword>
<dbReference type="Proteomes" id="UP000807306">
    <property type="component" value="Unassembled WGS sequence"/>
</dbReference>
<dbReference type="PANTHER" id="PTHR40465:SF1">
    <property type="entry name" value="DUF6534 DOMAIN-CONTAINING PROTEIN"/>
    <property type="match status" value="1"/>
</dbReference>
<comment type="caution">
    <text evidence="3">The sequence shown here is derived from an EMBL/GenBank/DDBJ whole genome shotgun (WGS) entry which is preliminary data.</text>
</comment>
<name>A0A9P6EK82_9AGAR</name>
<feature type="domain" description="DUF6534" evidence="2">
    <location>
        <begin position="155"/>
        <end position="235"/>
    </location>
</feature>
<feature type="transmembrane region" description="Helical" evidence="1">
    <location>
        <begin position="107"/>
        <end position="131"/>
    </location>
</feature>
<feature type="transmembrane region" description="Helical" evidence="1">
    <location>
        <begin position="151"/>
        <end position="171"/>
    </location>
</feature>
<organism evidence="3 4">
    <name type="scientific">Crepidotus variabilis</name>
    <dbReference type="NCBI Taxonomy" id="179855"/>
    <lineage>
        <taxon>Eukaryota</taxon>
        <taxon>Fungi</taxon>
        <taxon>Dikarya</taxon>
        <taxon>Basidiomycota</taxon>
        <taxon>Agaricomycotina</taxon>
        <taxon>Agaricomycetes</taxon>
        <taxon>Agaricomycetidae</taxon>
        <taxon>Agaricales</taxon>
        <taxon>Agaricineae</taxon>
        <taxon>Crepidotaceae</taxon>
        <taxon>Crepidotus</taxon>
    </lineage>
</organism>
<accession>A0A9P6EK82</accession>
<protein>
    <recommendedName>
        <fullName evidence="2">DUF6534 domain-containing protein</fullName>
    </recommendedName>
</protein>
<keyword evidence="1" id="KW-0812">Transmembrane</keyword>
<reference evidence="3" key="1">
    <citation type="submission" date="2020-11" db="EMBL/GenBank/DDBJ databases">
        <authorList>
            <consortium name="DOE Joint Genome Institute"/>
            <person name="Ahrendt S."/>
            <person name="Riley R."/>
            <person name="Andreopoulos W."/>
            <person name="Labutti K."/>
            <person name="Pangilinan J."/>
            <person name="Ruiz-Duenas F.J."/>
            <person name="Barrasa J.M."/>
            <person name="Sanchez-Garcia M."/>
            <person name="Camarero S."/>
            <person name="Miyauchi S."/>
            <person name="Serrano A."/>
            <person name="Linde D."/>
            <person name="Babiker R."/>
            <person name="Drula E."/>
            <person name="Ayuso-Fernandez I."/>
            <person name="Pacheco R."/>
            <person name="Padilla G."/>
            <person name="Ferreira P."/>
            <person name="Barriuso J."/>
            <person name="Kellner H."/>
            <person name="Castanera R."/>
            <person name="Alfaro M."/>
            <person name="Ramirez L."/>
            <person name="Pisabarro A.G."/>
            <person name="Kuo A."/>
            <person name="Tritt A."/>
            <person name="Lipzen A."/>
            <person name="He G."/>
            <person name="Yan M."/>
            <person name="Ng V."/>
            <person name="Cullen D."/>
            <person name="Martin F."/>
            <person name="Rosso M.-N."/>
            <person name="Henrissat B."/>
            <person name="Hibbett D."/>
            <person name="Martinez A.T."/>
            <person name="Grigoriev I.V."/>
        </authorList>
    </citation>
    <scope>NUCLEOTIDE SEQUENCE</scope>
    <source>
        <strain evidence="3">CBS 506.95</strain>
    </source>
</reference>
<evidence type="ECO:0000256" key="1">
    <source>
        <dbReference type="SAM" id="Phobius"/>
    </source>
</evidence>
<sequence>MGQVENVLGTLLIGIFFNTYLYGVVSFQYFSYFSSKIRDAFAMKAIVALLFANDTFQSALVRNFVNPVFMNYITWPYAYVPIGTAITAVATHLPLASRIYFMSKKKWIFVLLLLGSLGSLGTGFALGVFVWTLKDIHRADRLLKTLVTVWLGIQAALDVMLAVLSTMFLHNQGKGADQKTSSVINRLILGSVQAGVVPVLFGAAALATFYLFIMFVIPLGRTYTIAFVNGLNVREELKERLLGSQESADPVVVQDSLIQ</sequence>
<dbReference type="PANTHER" id="PTHR40465">
    <property type="entry name" value="CHROMOSOME 1, WHOLE GENOME SHOTGUN SEQUENCE"/>
    <property type="match status" value="1"/>
</dbReference>